<sequence length="76" mass="8904">MGVDHTSHKNLKLIINGKTIEKRFNNFDLQKEYDSKQININYNNNINLKSKLIVDILEKITSEAQKNNAFKKIKSR</sequence>
<proteinExistence type="predicted"/>
<keyword evidence="2" id="KW-1185">Reference proteome</keyword>
<accession>A0ABR9TQQ3</accession>
<dbReference type="Proteomes" id="UP000640614">
    <property type="component" value="Unassembled WGS sequence"/>
</dbReference>
<name>A0ABR9TQQ3_9FLAO</name>
<organism evidence="1 2">
    <name type="scientific">Flavobacterium hungaricum</name>
    <dbReference type="NCBI Taxonomy" id="2082725"/>
    <lineage>
        <taxon>Bacteria</taxon>
        <taxon>Pseudomonadati</taxon>
        <taxon>Bacteroidota</taxon>
        <taxon>Flavobacteriia</taxon>
        <taxon>Flavobacteriales</taxon>
        <taxon>Flavobacteriaceae</taxon>
        <taxon>Flavobacterium</taxon>
    </lineage>
</organism>
<reference evidence="1 2" key="1">
    <citation type="submission" date="2018-07" db="EMBL/GenBank/DDBJ databases">
        <title>Genome assembly of strain KB82.</title>
        <authorList>
            <person name="Kukolya J."/>
            <person name="Horvath B."/>
            <person name="Nagy I."/>
            <person name="Toth A."/>
        </authorList>
    </citation>
    <scope>NUCLEOTIDE SEQUENCE [LARGE SCALE GENOMIC DNA]</scope>
    <source>
        <strain evidence="1 2">Kb82</strain>
    </source>
</reference>
<dbReference type="EMBL" id="PRDM01000004">
    <property type="protein sequence ID" value="MBE8727089.1"/>
    <property type="molecule type" value="Genomic_DNA"/>
</dbReference>
<comment type="caution">
    <text evidence="1">The sequence shown here is derived from an EMBL/GenBank/DDBJ whole genome shotgun (WGS) entry which is preliminary data.</text>
</comment>
<gene>
    <name evidence="1" type="ORF">C4F50_19395</name>
</gene>
<protein>
    <submittedName>
        <fullName evidence="1">Uncharacterized protein</fullName>
    </submittedName>
</protein>
<evidence type="ECO:0000313" key="1">
    <source>
        <dbReference type="EMBL" id="MBE8727089.1"/>
    </source>
</evidence>
<evidence type="ECO:0000313" key="2">
    <source>
        <dbReference type="Proteomes" id="UP000640614"/>
    </source>
</evidence>